<evidence type="ECO:0000256" key="2">
    <source>
        <dbReference type="SAM" id="Phobius"/>
    </source>
</evidence>
<sequence>MDTTPRLVRTPLGGANSLTRKARLHKIARHSSHKTSTTSSLEGKVPAINEDVPDPVNSYTSLVVLHNRSRIVLMLVGSLCVSGALGIMATMRP</sequence>
<evidence type="ECO:0000313" key="3">
    <source>
        <dbReference type="EMBL" id="KAF2796656.1"/>
    </source>
</evidence>
<feature type="region of interest" description="Disordered" evidence="1">
    <location>
        <begin position="26"/>
        <end position="50"/>
    </location>
</feature>
<evidence type="ECO:0000256" key="1">
    <source>
        <dbReference type="SAM" id="MobiDB-lite"/>
    </source>
</evidence>
<keyword evidence="2" id="KW-1133">Transmembrane helix</keyword>
<gene>
    <name evidence="3" type="ORF">K505DRAFT_157916</name>
</gene>
<keyword evidence="2" id="KW-0472">Membrane</keyword>
<dbReference type="Proteomes" id="UP000799757">
    <property type="component" value="Unassembled WGS sequence"/>
</dbReference>
<organism evidence="3 4">
    <name type="scientific">Melanomma pulvis-pyrius CBS 109.77</name>
    <dbReference type="NCBI Taxonomy" id="1314802"/>
    <lineage>
        <taxon>Eukaryota</taxon>
        <taxon>Fungi</taxon>
        <taxon>Dikarya</taxon>
        <taxon>Ascomycota</taxon>
        <taxon>Pezizomycotina</taxon>
        <taxon>Dothideomycetes</taxon>
        <taxon>Pleosporomycetidae</taxon>
        <taxon>Pleosporales</taxon>
        <taxon>Melanommataceae</taxon>
        <taxon>Melanomma</taxon>
    </lineage>
</organism>
<proteinExistence type="predicted"/>
<dbReference type="AlphaFoldDB" id="A0A6A6XJF0"/>
<keyword evidence="4" id="KW-1185">Reference proteome</keyword>
<reference evidence="3" key="1">
    <citation type="journal article" date="2020" name="Stud. Mycol.">
        <title>101 Dothideomycetes genomes: a test case for predicting lifestyles and emergence of pathogens.</title>
        <authorList>
            <person name="Haridas S."/>
            <person name="Albert R."/>
            <person name="Binder M."/>
            <person name="Bloem J."/>
            <person name="Labutti K."/>
            <person name="Salamov A."/>
            <person name="Andreopoulos B."/>
            <person name="Baker S."/>
            <person name="Barry K."/>
            <person name="Bills G."/>
            <person name="Bluhm B."/>
            <person name="Cannon C."/>
            <person name="Castanera R."/>
            <person name="Culley D."/>
            <person name="Daum C."/>
            <person name="Ezra D."/>
            <person name="Gonzalez J."/>
            <person name="Henrissat B."/>
            <person name="Kuo A."/>
            <person name="Liang C."/>
            <person name="Lipzen A."/>
            <person name="Lutzoni F."/>
            <person name="Magnuson J."/>
            <person name="Mondo S."/>
            <person name="Nolan M."/>
            <person name="Ohm R."/>
            <person name="Pangilinan J."/>
            <person name="Park H.-J."/>
            <person name="Ramirez L."/>
            <person name="Alfaro M."/>
            <person name="Sun H."/>
            <person name="Tritt A."/>
            <person name="Yoshinaga Y."/>
            <person name="Zwiers L.-H."/>
            <person name="Turgeon B."/>
            <person name="Goodwin S."/>
            <person name="Spatafora J."/>
            <person name="Crous P."/>
            <person name="Grigoriev I."/>
        </authorList>
    </citation>
    <scope>NUCLEOTIDE SEQUENCE</scope>
    <source>
        <strain evidence="3">CBS 109.77</strain>
    </source>
</reference>
<accession>A0A6A6XJF0</accession>
<dbReference type="EMBL" id="MU001825">
    <property type="protein sequence ID" value="KAF2796656.1"/>
    <property type="molecule type" value="Genomic_DNA"/>
</dbReference>
<protein>
    <submittedName>
        <fullName evidence="3">Uncharacterized protein</fullName>
    </submittedName>
</protein>
<evidence type="ECO:0000313" key="4">
    <source>
        <dbReference type="Proteomes" id="UP000799757"/>
    </source>
</evidence>
<keyword evidence="2" id="KW-0812">Transmembrane</keyword>
<name>A0A6A6XJF0_9PLEO</name>
<feature type="transmembrane region" description="Helical" evidence="2">
    <location>
        <begin position="71"/>
        <end position="91"/>
    </location>
</feature>